<comment type="caution">
    <text evidence="12">The sequence shown here is derived from an EMBL/GenBank/DDBJ whole genome shotgun (WGS) entry which is preliminary data.</text>
</comment>
<sequence length="648" mass="73594">MAISALRPPLTDGDAIAMDVTAPPELAESSFLTEVLQISPGDASAILDSLMARAASLGIAASRPSTALSTTGQPNTSSTADSSVTLETSHARTASTGSKASVSTTLTSAFSDDGIPEPAANTVTRKRSRNLTFSYYDKYLAQVNPHLHQSKFISFPPTERHNSTPSLFSVSSRKSYLAGLRHGLFKISRRRKSSPFPEAIIMYAPTRLPLHTVEIWLTWLQSILTREEQNVFLKAVQQFSTPWEARIFCSNPSCGEFIPPRIKIDPRHPFQVTCRKCQTRVCIMCKRDAHPVGHDCPSDTELEAVLKIGEASGWRRCYKCRTLVELTQGCSHMTCRCKAQFCYVCGGVWDGTVGCANYCNGEEVLERRRIEEAERLAAREAEEALKKEVAEKEAAERLEAEKRTQESPEFQALQETQIQEMERYHTFERKTKWLMWTRHSEEKLALVEKHSGAIEKMKDRHLKTSATLEDRQVQAELELRSTLEQSERNVRIRLKHMEAYCDGLGQNTLEDMPKRTVTERDLRELGQQYNVEKNMKQLHQAKINVMRDRQAKALEELLQRQESELESLLEKNAAEIEDLELSFADEDDVLATTFQRRKRILEKRWELSLRILQKDLEAEKGVRYSTLGLPEWPQQKESVDDNLSAVEE</sequence>
<dbReference type="GO" id="GO:0061630">
    <property type="term" value="F:ubiquitin protein ligase activity"/>
    <property type="evidence" value="ECO:0007669"/>
    <property type="project" value="UniProtKB-EC"/>
</dbReference>
<keyword evidence="8" id="KW-0862">Zinc</keyword>
<accession>A0A9P9WYU8</accession>
<keyword evidence="13" id="KW-1185">Reference proteome</keyword>
<keyword evidence="3" id="KW-0808">Transferase</keyword>
<organism evidence="12 13">
    <name type="scientific">Neoarthrinium moseri</name>
    <dbReference type="NCBI Taxonomy" id="1658444"/>
    <lineage>
        <taxon>Eukaryota</taxon>
        <taxon>Fungi</taxon>
        <taxon>Dikarya</taxon>
        <taxon>Ascomycota</taxon>
        <taxon>Pezizomycotina</taxon>
        <taxon>Sordariomycetes</taxon>
        <taxon>Xylariomycetidae</taxon>
        <taxon>Amphisphaeriales</taxon>
        <taxon>Apiosporaceae</taxon>
        <taxon>Neoarthrinium</taxon>
    </lineage>
</organism>
<dbReference type="CDD" id="cd22584">
    <property type="entry name" value="Rcat_RBR_unk"/>
    <property type="match status" value="1"/>
</dbReference>
<dbReference type="PROSITE" id="PS51873">
    <property type="entry name" value="TRIAD"/>
    <property type="match status" value="1"/>
</dbReference>
<evidence type="ECO:0000259" key="11">
    <source>
        <dbReference type="PROSITE" id="PS51873"/>
    </source>
</evidence>
<feature type="coiled-coil region" evidence="9">
    <location>
        <begin position="551"/>
        <end position="582"/>
    </location>
</feature>
<dbReference type="InterPro" id="IPR002867">
    <property type="entry name" value="IBR_dom"/>
</dbReference>
<dbReference type="Proteomes" id="UP000829685">
    <property type="component" value="Unassembled WGS sequence"/>
</dbReference>
<evidence type="ECO:0000256" key="2">
    <source>
        <dbReference type="ARBA" id="ARBA00012251"/>
    </source>
</evidence>
<dbReference type="InterPro" id="IPR044066">
    <property type="entry name" value="TRIAD_supradom"/>
</dbReference>
<gene>
    <name evidence="12" type="ORF">JX265_000575</name>
</gene>
<keyword evidence="7" id="KW-0833">Ubl conjugation pathway</keyword>
<name>A0A9P9WYU8_9PEZI</name>
<evidence type="ECO:0000256" key="9">
    <source>
        <dbReference type="SAM" id="Coils"/>
    </source>
</evidence>
<dbReference type="Gene3D" id="1.20.120.1750">
    <property type="match status" value="1"/>
</dbReference>
<evidence type="ECO:0000256" key="4">
    <source>
        <dbReference type="ARBA" id="ARBA00022723"/>
    </source>
</evidence>
<dbReference type="AlphaFoldDB" id="A0A9P9WYU8"/>
<dbReference type="InterPro" id="IPR031127">
    <property type="entry name" value="E3_UB_ligase_RBR"/>
</dbReference>
<reference evidence="12" key="1">
    <citation type="submission" date="2021-03" db="EMBL/GenBank/DDBJ databases">
        <title>Revisited historic fungal species revealed as producer of novel bioactive compounds through whole genome sequencing and comparative genomics.</title>
        <authorList>
            <person name="Vignolle G.A."/>
            <person name="Hochenegger N."/>
            <person name="Mach R.L."/>
            <person name="Mach-Aigner A.R."/>
            <person name="Javad Rahimi M."/>
            <person name="Salim K.A."/>
            <person name="Chan C.M."/>
            <person name="Lim L.B.L."/>
            <person name="Cai F."/>
            <person name="Druzhinina I.S."/>
            <person name="U'Ren J.M."/>
            <person name="Derntl C."/>
        </authorList>
    </citation>
    <scope>NUCLEOTIDE SEQUENCE</scope>
    <source>
        <strain evidence="12">TUCIM 5799</strain>
    </source>
</reference>
<evidence type="ECO:0000256" key="7">
    <source>
        <dbReference type="ARBA" id="ARBA00022786"/>
    </source>
</evidence>
<dbReference type="CDD" id="cd20335">
    <property type="entry name" value="BRcat_RBR"/>
    <property type="match status" value="1"/>
</dbReference>
<evidence type="ECO:0000256" key="8">
    <source>
        <dbReference type="ARBA" id="ARBA00022833"/>
    </source>
</evidence>
<comment type="catalytic activity">
    <reaction evidence="1">
        <text>[E2 ubiquitin-conjugating enzyme]-S-ubiquitinyl-L-cysteine + [acceptor protein]-L-lysine = [E2 ubiquitin-conjugating enzyme]-L-cysteine + [acceptor protein]-N(6)-ubiquitinyl-L-lysine.</text>
        <dbReference type="EC" id="2.3.2.31"/>
    </reaction>
</comment>
<dbReference type="PANTHER" id="PTHR11685">
    <property type="entry name" value="RBR FAMILY RING FINGER AND IBR DOMAIN-CONTAINING"/>
    <property type="match status" value="1"/>
</dbReference>
<feature type="domain" description="RING-type" evidence="11">
    <location>
        <begin position="144"/>
        <end position="359"/>
    </location>
</feature>
<dbReference type="GO" id="GO:0008270">
    <property type="term" value="F:zinc ion binding"/>
    <property type="evidence" value="ECO:0007669"/>
    <property type="project" value="UniProtKB-KW"/>
</dbReference>
<dbReference type="Pfam" id="PF01485">
    <property type="entry name" value="IBR"/>
    <property type="match status" value="2"/>
</dbReference>
<keyword evidence="5" id="KW-0677">Repeat</keyword>
<evidence type="ECO:0000313" key="12">
    <source>
        <dbReference type="EMBL" id="KAI1881749.1"/>
    </source>
</evidence>
<evidence type="ECO:0000256" key="5">
    <source>
        <dbReference type="ARBA" id="ARBA00022737"/>
    </source>
</evidence>
<evidence type="ECO:0000313" key="13">
    <source>
        <dbReference type="Proteomes" id="UP000829685"/>
    </source>
</evidence>
<feature type="region of interest" description="Disordered" evidence="10">
    <location>
        <begin position="64"/>
        <end position="103"/>
    </location>
</feature>
<protein>
    <recommendedName>
        <fullName evidence="2">RBR-type E3 ubiquitin transferase</fullName>
        <ecNumber evidence="2">2.3.2.31</ecNumber>
    </recommendedName>
</protein>
<keyword evidence="6" id="KW-0863">Zinc-finger</keyword>
<evidence type="ECO:0000256" key="3">
    <source>
        <dbReference type="ARBA" id="ARBA00022679"/>
    </source>
</evidence>
<keyword evidence="9" id="KW-0175">Coiled coil</keyword>
<evidence type="ECO:0000256" key="6">
    <source>
        <dbReference type="ARBA" id="ARBA00022771"/>
    </source>
</evidence>
<dbReference type="EC" id="2.3.2.31" evidence="2"/>
<evidence type="ECO:0000256" key="1">
    <source>
        <dbReference type="ARBA" id="ARBA00001798"/>
    </source>
</evidence>
<dbReference type="EMBL" id="JAFIMR010000001">
    <property type="protein sequence ID" value="KAI1881749.1"/>
    <property type="molecule type" value="Genomic_DNA"/>
</dbReference>
<dbReference type="SUPFAM" id="SSF57850">
    <property type="entry name" value="RING/U-box"/>
    <property type="match status" value="1"/>
</dbReference>
<dbReference type="GO" id="GO:0016567">
    <property type="term" value="P:protein ubiquitination"/>
    <property type="evidence" value="ECO:0007669"/>
    <property type="project" value="InterPro"/>
</dbReference>
<proteinExistence type="predicted"/>
<evidence type="ECO:0000256" key="10">
    <source>
        <dbReference type="SAM" id="MobiDB-lite"/>
    </source>
</evidence>
<keyword evidence="4" id="KW-0479">Metal-binding</keyword>